<feature type="domain" description="DUF6589" evidence="2">
    <location>
        <begin position="299"/>
        <end position="766"/>
    </location>
</feature>
<sequence length="868" mass="98808">LFDLMRDLDWTLGDFLHHTFTHQDADKNHIPRSQRHGNIVQRFLSGSTNHNVAEIVHSWLTSPDGRGVRDADMFDVETPYLELKPVRLALTAFAAQTCATYLGAEAREMVKKSSGLHAHSIQRLAFHFMKIIAEPVPRSRKGVIVVRKSRPRDNIVAHCLSTLAFCKNDEARLLPLARGILYLSSLVPADIISYNSRVAGTPSINTITRTLKGFSDQKAIVIRRRGRDVSTFKGPNGRLYTKAKAIIFDNVQHYFRQHDLRIGRENEMIIGIACTFFEFDVDLAALDVLDKRFRIANSRRAQLTVEELLSMIDQAHMKRVGTLHYFRALSNHIPEAAGYKTMIHIRYRTTLCKLQVPVVKYPISPLATSGKNETYLAELKEAFIDFLGQLGMTEDDFDFRLLFGGGDGMSYNNMLLLQRFLQNHVDNPLQSFELLRPVLQIWHTLWTDLCRIHETHWGAPLNDNPATLGHSAKKIGRAAPANLKKVDYYPSAQLLNLVHDMRMLDCWAVHFGTEDIFEYFAALGRIDKLPPFEELEEAAKKLFETYVASGARFQVGLDARDAATEWTARAPIGTVWDPLPPSSNSAQTKRKSKKVPSPKIPKRTVKKAPLPPPFFGDQVLFDTGTFMHDAMVFREAAAATAQGDVGRVWEALKIMVITFAGSTHSKYMNYLLEMIADIELESNPFLKDAQLMSMVLNPDGEPGDFKACDIYQELLNRCIDPIVQRKDADYGSNHVRNVWSRNIKDIYELKTEFRSGLDLKKRSGKHKKPHERPEIKTLLPLYRDLELHKRRPGRTYDDGRNWQTRTSNARLTHLQGNGTAPREESEHESDWSDESDEENMPPMTMGDIFYRDGELVVHVQEEGDNDED</sequence>
<feature type="compositionally biased region" description="Basic and acidic residues" evidence="1">
    <location>
        <begin position="821"/>
        <end position="830"/>
    </location>
</feature>
<evidence type="ECO:0000259" key="2">
    <source>
        <dbReference type="Pfam" id="PF20231"/>
    </source>
</evidence>
<comment type="caution">
    <text evidence="3">The sequence shown here is derived from an EMBL/GenBank/DDBJ whole genome shotgun (WGS) entry which is preliminary data.</text>
</comment>
<evidence type="ECO:0000313" key="3">
    <source>
        <dbReference type="EMBL" id="KAJ7741639.1"/>
    </source>
</evidence>
<feature type="non-terminal residue" evidence="3">
    <location>
        <position position="1"/>
    </location>
</feature>
<organism evidence="3 4">
    <name type="scientific">Mycena metata</name>
    <dbReference type="NCBI Taxonomy" id="1033252"/>
    <lineage>
        <taxon>Eukaryota</taxon>
        <taxon>Fungi</taxon>
        <taxon>Dikarya</taxon>
        <taxon>Basidiomycota</taxon>
        <taxon>Agaricomycotina</taxon>
        <taxon>Agaricomycetes</taxon>
        <taxon>Agaricomycetidae</taxon>
        <taxon>Agaricales</taxon>
        <taxon>Marasmiineae</taxon>
        <taxon>Mycenaceae</taxon>
        <taxon>Mycena</taxon>
    </lineage>
</organism>
<name>A0AAD7N1L3_9AGAR</name>
<keyword evidence="4" id="KW-1185">Reference proteome</keyword>
<dbReference type="InterPro" id="IPR046496">
    <property type="entry name" value="DUF6589"/>
</dbReference>
<dbReference type="AlphaFoldDB" id="A0AAD7N1L3"/>
<reference evidence="3" key="1">
    <citation type="submission" date="2023-03" db="EMBL/GenBank/DDBJ databases">
        <title>Massive genome expansion in bonnet fungi (Mycena s.s.) driven by repeated elements and novel gene families across ecological guilds.</title>
        <authorList>
            <consortium name="Lawrence Berkeley National Laboratory"/>
            <person name="Harder C.B."/>
            <person name="Miyauchi S."/>
            <person name="Viragh M."/>
            <person name="Kuo A."/>
            <person name="Thoen E."/>
            <person name="Andreopoulos B."/>
            <person name="Lu D."/>
            <person name="Skrede I."/>
            <person name="Drula E."/>
            <person name="Henrissat B."/>
            <person name="Morin E."/>
            <person name="Kohler A."/>
            <person name="Barry K."/>
            <person name="LaButti K."/>
            <person name="Morin E."/>
            <person name="Salamov A."/>
            <person name="Lipzen A."/>
            <person name="Mereny Z."/>
            <person name="Hegedus B."/>
            <person name="Baldrian P."/>
            <person name="Stursova M."/>
            <person name="Weitz H."/>
            <person name="Taylor A."/>
            <person name="Grigoriev I.V."/>
            <person name="Nagy L.G."/>
            <person name="Martin F."/>
            <person name="Kauserud H."/>
        </authorList>
    </citation>
    <scope>NUCLEOTIDE SEQUENCE</scope>
    <source>
        <strain evidence="3">CBHHK182m</strain>
    </source>
</reference>
<protein>
    <recommendedName>
        <fullName evidence="2">DUF6589 domain-containing protein</fullName>
    </recommendedName>
</protein>
<feature type="region of interest" description="Disordered" evidence="1">
    <location>
        <begin position="575"/>
        <end position="606"/>
    </location>
</feature>
<feature type="region of interest" description="Disordered" evidence="1">
    <location>
        <begin position="792"/>
        <end position="852"/>
    </location>
</feature>
<proteinExistence type="predicted"/>
<gene>
    <name evidence="3" type="ORF">B0H16DRAFT_1861765</name>
</gene>
<feature type="compositionally biased region" description="Basic residues" evidence="1">
    <location>
        <begin position="588"/>
        <end position="606"/>
    </location>
</feature>
<evidence type="ECO:0000256" key="1">
    <source>
        <dbReference type="SAM" id="MobiDB-lite"/>
    </source>
</evidence>
<evidence type="ECO:0000313" key="4">
    <source>
        <dbReference type="Proteomes" id="UP001215598"/>
    </source>
</evidence>
<dbReference type="Pfam" id="PF20231">
    <property type="entry name" value="DUF6589"/>
    <property type="match status" value="1"/>
</dbReference>
<accession>A0AAD7N1L3</accession>
<dbReference type="Proteomes" id="UP001215598">
    <property type="component" value="Unassembled WGS sequence"/>
</dbReference>
<feature type="compositionally biased region" description="Polar residues" evidence="1">
    <location>
        <begin position="801"/>
        <end position="818"/>
    </location>
</feature>
<feature type="non-terminal residue" evidence="3">
    <location>
        <position position="868"/>
    </location>
</feature>
<dbReference type="EMBL" id="JARKIB010000098">
    <property type="protein sequence ID" value="KAJ7741639.1"/>
    <property type="molecule type" value="Genomic_DNA"/>
</dbReference>